<evidence type="ECO:0000313" key="4">
    <source>
        <dbReference type="Proteomes" id="UP000053902"/>
    </source>
</evidence>
<dbReference type="Proteomes" id="UP000053902">
    <property type="component" value="Unassembled WGS sequence"/>
</dbReference>
<dbReference type="InterPro" id="IPR050834">
    <property type="entry name" value="Glycosyltransf_2"/>
</dbReference>
<evidence type="ECO:0000313" key="3">
    <source>
        <dbReference type="EMBL" id="CDZ94232.1"/>
    </source>
</evidence>
<dbReference type="SUPFAM" id="SSF53448">
    <property type="entry name" value="Nucleotide-diphospho-sugar transferases"/>
    <property type="match status" value="1"/>
</dbReference>
<proteinExistence type="predicted"/>
<keyword evidence="3" id="KW-0808">Transferase</keyword>
<sequence>MVNFSIVTINWNNLDGLKDTYRSLVGQTFRNFRWIVIDGNSTDGSGEWLRKLDDKQAEITIEPDRGIYDAMDKGRQRAVQTEGYTLFLNSGDALASPHVLARINDELSKAAIAPKFIYGDFYRKDAGGSLKPVNAHPIERAPLGLPASHQTMYFENERLRQYKFRLDYKLSADYCLLLEFLQGLDLQRDVMQLSFPLCIFDTTGVSHKRRFEAIREDMDIRKRFLNFSSPNAFALYVLHYLHTHSKQLRAALGR</sequence>
<dbReference type="HOGENOM" id="CLU_025996_21_1_6"/>
<dbReference type="OrthoDB" id="396512at2"/>
<keyword evidence="4" id="KW-1185">Reference proteome</keyword>
<keyword evidence="1" id="KW-0997">Cell inner membrane</keyword>
<evidence type="ECO:0000256" key="1">
    <source>
        <dbReference type="ARBA" id="ARBA00022519"/>
    </source>
</evidence>
<dbReference type="InterPro" id="IPR029044">
    <property type="entry name" value="Nucleotide-diphossugar_trans"/>
</dbReference>
<dbReference type="eggNOG" id="COG1216">
    <property type="taxonomic scope" value="Bacteria"/>
</dbReference>
<dbReference type="PANTHER" id="PTHR43685:SF2">
    <property type="entry name" value="GLYCOSYLTRANSFERASE 2-LIKE DOMAIN-CONTAINING PROTEIN"/>
    <property type="match status" value="1"/>
</dbReference>
<dbReference type="Gene3D" id="3.90.550.10">
    <property type="entry name" value="Spore Coat Polysaccharide Biosynthesis Protein SpsA, Chain A"/>
    <property type="match status" value="1"/>
</dbReference>
<keyword evidence="1" id="KW-0472">Membrane</keyword>
<reference evidence="3 4" key="1">
    <citation type="submission" date="2014-07" db="EMBL/GenBank/DDBJ databases">
        <authorList>
            <person name="Urmite Genomes Urmite Genomes"/>
        </authorList>
    </citation>
    <scope>NUCLEOTIDE SEQUENCE [LARGE SCALE GENOMIC DNA]</scope>
    <source>
        <strain evidence="3 4">20_BN</strain>
    </source>
</reference>
<dbReference type="InterPro" id="IPR001173">
    <property type="entry name" value="Glyco_trans_2-like"/>
</dbReference>
<protein>
    <submittedName>
        <fullName evidence="3">Family 2 glycosyl transferase</fullName>
    </submittedName>
</protein>
<dbReference type="STRING" id="1499686.BN1079_01546"/>
<organism evidence="3 4">
    <name type="scientific">Pseudomonas saudiphocaensis</name>
    <dbReference type="NCBI Taxonomy" id="1499686"/>
    <lineage>
        <taxon>Bacteria</taxon>
        <taxon>Pseudomonadati</taxon>
        <taxon>Pseudomonadota</taxon>
        <taxon>Gammaproteobacteria</taxon>
        <taxon>Pseudomonadales</taxon>
        <taxon>Pseudomonadaceae</taxon>
        <taxon>Pseudomonas</taxon>
    </lineage>
</organism>
<dbReference type="GO" id="GO:0016740">
    <property type="term" value="F:transferase activity"/>
    <property type="evidence" value="ECO:0007669"/>
    <property type="project" value="UniProtKB-KW"/>
</dbReference>
<evidence type="ECO:0000259" key="2">
    <source>
        <dbReference type="Pfam" id="PF00535"/>
    </source>
</evidence>
<dbReference type="RefSeq" id="WP_037023393.1">
    <property type="nucleotide sequence ID" value="NZ_CCSF01000001.1"/>
</dbReference>
<dbReference type="EMBL" id="CCSF01000001">
    <property type="protein sequence ID" value="CDZ94232.1"/>
    <property type="molecule type" value="Genomic_DNA"/>
</dbReference>
<dbReference type="AlphaFoldDB" id="A0A078LVA0"/>
<feature type="domain" description="Glycosyltransferase 2-like" evidence="2">
    <location>
        <begin position="5"/>
        <end position="109"/>
    </location>
</feature>
<gene>
    <name evidence="3" type="ORF">BN1079_01546</name>
</gene>
<keyword evidence="1" id="KW-1003">Cell membrane</keyword>
<dbReference type="Pfam" id="PF00535">
    <property type="entry name" value="Glycos_transf_2"/>
    <property type="match status" value="1"/>
</dbReference>
<dbReference type="PANTHER" id="PTHR43685">
    <property type="entry name" value="GLYCOSYLTRANSFERASE"/>
    <property type="match status" value="1"/>
</dbReference>
<accession>A0A078LVA0</accession>
<name>A0A078LVA0_9PSED</name>